<evidence type="ECO:0000256" key="12">
    <source>
        <dbReference type="SAM" id="Phobius"/>
    </source>
</evidence>
<dbReference type="InterPro" id="IPR004358">
    <property type="entry name" value="Sig_transdc_His_kin-like_C"/>
</dbReference>
<dbReference type="Pfam" id="PF16927">
    <property type="entry name" value="HisKA_7TM"/>
    <property type="match status" value="1"/>
</dbReference>
<dbReference type="InterPro" id="IPR036890">
    <property type="entry name" value="HATPase_C_sf"/>
</dbReference>
<evidence type="ECO:0000256" key="11">
    <source>
        <dbReference type="ARBA" id="ARBA00023136"/>
    </source>
</evidence>
<evidence type="ECO:0000313" key="15">
    <source>
        <dbReference type="EMBL" id="SEV93323.1"/>
    </source>
</evidence>
<organism evidence="15 16">
    <name type="scientific">Halobacterium jilantaiense</name>
    <dbReference type="NCBI Taxonomy" id="355548"/>
    <lineage>
        <taxon>Archaea</taxon>
        <taxon>Methanobacteriati</taxon>
        <taxon>Methanobacteriota</taxon>
        <taxon>Stenosarchaea group</taxon>
        <taxon>Halobacteria</taxon>
        <taxon>Halobacteriales</taxon>
        <taxon>Halobacteriaceae</taxon>
        <taxon>Halobacterium</taxon>
    </lineage>
</organism>
<keyword evidence="9 12" id="KW-1133">Transmembrane helix</keyword>
<dbReference type="InterPro" id="IPR031621">
    <property type="entry name" value="HisKA_7TM"/>
</dbReference>
<dbReference type="InterPro" id="IPR035965">
    <property type="entry name" value="PAS-like_dom_sf"/>
</dbReference>
<evidence type="ECO:0000313" key="16">
    <source>
        <dbReference type="Proteomes" id="UP000198518"/>
    </source>
</evidence>
<feature type="transmembrane region" description="Helical" evidence="12">
    <location>
        <begin position="75"/>
        <end position="93"/>
    </location>
</feature>
<feature type="transmembrane region" description="Helical" evidence="12">
    <location>
        <begin position="137"/>
        <end position="159"/>
    </location>
</feature>
<keyword evidence="5 12" id="KW-0812">Transmembrane</keyword>
<dbReference type="SUPFAM" id="SSF55785">
    <property type="entry name" value="PYP-like sensor domain (PAS domain)"/>
    <property type="match status" value="1"/>
</dbReference>
<dbReference type="InterPro" id="IPR005467">
    <property type="entry name" value="His_kinase_dom"/>
</dbReference>
<dbReference type="EC" id="2.7.13.3" evidence="3"/>
<dbReference type="GO" id="GO:0007234">
    <property type="term" value="P:osmosensory signaling via phosphorelay pathway"/>
    <property type="evidence" value="ECO:0007669"/>
    <property type="project" value="TreeGrafter"/>
</dbReference>
<keyword evidence="4" id="KW-0808">Transferase</keyword>
<keyword evidence="10" id="KW-0902">Two-component regulatory system</keyword>
<evidence type="ECO:0000256" key="7">
    <source>
        <dbReference type="ARBA" id="ARBA00022777"/>
    </source>
</evidence>
<dbReference type="SUPFAM" id="SSF55874">
    <property type="entry name" value="ATPase domain of HSP90 chaperone/DNA topoisomerase II/histidine kinase"/>
    <property type="match status" value="1"/>
</dbReference>
<dbReference type="NCBIfam" id="TIGR00229">
    <property type="entry name" value="sensory_box"/>
    <property type="match status" value="1"/>
</dbReference>
<proteinExistence type="predicted"/>
<dbReference type="Gene3D" id="3.30.565.10">
    <property type="entry name" value="Histidine kinase-like ATPase, C-terminal domain"/>
    <property type="match status" value="1"/>
</dbReference>
<dbReference type="GO" id="GO:0000156">
    <property type="term" value="F:phosphorelay response regulator activity"/>
    <property type="evidence" value="ECO:0007669"/>
    <property type="project" value="TreeGrafter"/>
</dbReference>
<gene>
    <name evidence="15" type="ORF">SAMN04487945_0442</name>
</gene>
<name>A0A1I0MWZ2_9EURY</name>
<dbReference type="Pfam" id="PF02518">
    <property type="entry name" value="HATPase_c"/>
    <property type="match status" value="1"/>
</dbReference>
<dbReference type="Proteomes" id="UP000198518">
    <property type="component" value="Unassembled WGS sequence"/>
</dbReference>
<dbReference type="OrthoDB" id="327291at2157"/>
<evidence type="ECO:0000256" key="6">
    <source>
        <dbReference type="ARBA" id="ARBA00022741"/>
    </source>
</evidence>
<evidence type="ECO:0000256" key="1">
    <source>
        <dbReference type="ARBA" id="ARBA00000085"/>
    </source>
</evidence>
<dbReference type="AlphaFoldDB" id="A0A1I0MWZ2"/>
<dbReference type="Pfam" id="PF00989">
    <property type="entry name" value="PAS"/>
    <property type="match status" value="1"/>
</dbReference>
<keyword evidence="11 12" id="KW-0472">Membrane</keyword>
<evidence type="ECO:0000256" key="10">
    <source>
        <dbReference type="ARBA" id="ARBA00023012"/>
    </source>
</evidence>
<evidence type="ECO:0000259" key="13">
    <source>
        <dbReference type="PROSITE" id="PS50109"/>
    </source>
</evidence>
<keyword evidence="8" id="KW-0067">ATP-binding</keyword>
<comment type="subcellular location">
    <subcellularLocation>
        <location evidence="2">Membrane</location>
        <topology evidence="2">Multi-pass membrane protein</topology>
    </subcellularLocation>
</comment>
<dbReference type="STRING" id="355548.SAMN04487945_0442"/>
<dbReference type="GO" id="GO:0030295">
    <property type="term" value="F:protein kinase activator activity"/>
    <property type="evidence" value="ECO:0007669"/>
    <property type="project" value="TreeGrafter"/>
</dbReference>
<dbReference type="GO" id="GO:0004673">
    <property type="term" value="F:protein histidine kinase activity"/>
    <property type="evidence" value="ECO:0007669"/>
    <property type="project" value="UniProtKB-EC"/>
</dbReference>
<evidence type="ECO:0000259" key="14">
    <source>
        <dbReference type="PROSITE" id="PS50112"/>
    </source>
</evidence>
<dbReference type="CDD" id="cd00075">
    <property type="entry name" value="HATPase"/>
    <property type="match status" value="1"/>
</dbReference>
<dbReference type="PROSITE" id="PS50112">
    <property type="entry name" value="PAS"/>
    <property type="match status" value="1"/>
</dbReference>
<dbReference type="GO" id="GO:0006355">
    <property type="term" value="P:regulation of DNA-templated transcription"/>
    <property type="evidence" value="ECO:0007669"/>
    <property type="project" value="InterPro"/>
</dbReference>
<feature type="transmembrane region" description="Helical" evidence="12">
    <location>
        <begin position="171"/>
        <end position="190"/>
    </location>
</feature>
<keyword evidence="16" id="KW-1185">Reference proteome</keyword>
<feature type="transmembrane region" description="Helical" evidence="12">
    <location>
        <begin position="105"/>
        <end position="125"/>
    </location>
</feature>
<evidence type="ECO:0000256" key="9">
    <source>
        <dbReference type="ARBA" id="ARBA00022989"/>
    </source>
</evidence>
<feature type="transmembrane region" description="Helical" evidence="12">
    <location>
        <begin position="6"/>
        <end position="27"/>
    </location>
</feature>
<dbReference type="GO" id="GO:0016020">
    <property type="term" value="C:membrane"/>
    <property type="evidence" value="ECO:0007669"/>
    <property type="project" value="UniProtKB-SubCell"/>
</dbReference>
<feature type="domain" description="Histidine kinase" evidence="13">
    <location>
        <begin position="355"/>
        <end position="556"/>
    </location>
</feature>
<dbReference type="SMART" id="SM00387">
    <property type="entry name" value="HATPase_c"/>
    <property type="match status" value="1"/>
</dbReference>
<dbReference type="PRINTS" id="PR00344">
    <property type="entry name" value="BCTRLSENSOR"/>
</dbReference>
<evidence type="ECO:0000256" key="8">
    <source>
        <dbReference type="ARBA" id="ARBA00022840"/>
    </source>
</evidence>
<comment type="catalytic activity">
    <reaction evidence="1">
        <text>ATP + protein L-histidine = ADP + protein N-phospho-L-histidine.</text>
        <dbReference type="EC" id="2.7.13.3"/>
    </reaction>
</comment>
<dbReference type="InterPro" id="IPR000014">
    <property type="entry name" value="PAS"/>
</dbReference>
<accession>A0A1I0MWZ2</accession>
<dbReference type="EMBL" id="FOJA01000001">
    <property type="protein sequence ID" value="SEV93323.1"/>
    <property type="molecule type" value="Genomic_DNA"/>
</dbReference>
<feature type="domain" description="PAS" evidence="14">
    <location>
        <begin position="232"/>
        <end position="277"/>
    </location>
</feature>
<evidence type="ECO:0000256" key="5">
    <source>
        <dbReference type="ARBA" id="ARBA00022692"/>
    </source>
</evidence>
<dbReference type="RefSeq" id="WP_089667620.1">
    <property type="nucleotide sequence ID" value="NZ_FOJA01000001.1"/>
</dbReference>
<dbReference type="PROSITE" id="PS50109">
    <property type="entry name" value="HIS_KIN"/>
    <property type="match status" value="1"/>
</dbReference>
<dbReference type="InterPro" id="IPR050351">
    <property type="entry name" value="BphY/WalK/GraS-like"/>
</dbReference>
<sequence length="563" mass="60378">MPLGETVSAIALDATAAGLLGWTTLTVYRNRNRPNASMFAWTIGALTAWAVAALGGEFGGLLWGQQAADAIEFTSLFPALFAPVAWTVYVLGYAGRGTKLTRRRLLILSGAALPVVFGIAIMAVIVSDPAEAKGSLILAVLLSLLAAALFYILASLVYGSFVLARLGYRHAALPTAQVVALLGAISGPYLDTVLGRQGIVDSGATTGLLVSGVLFTLAVRRYPVLTGFPASESVARTRVVESLQEAVVVLSWEGKVVDANESMAQLFGASTEDVVGEPVQSVADGLADADLSSGETGLVTLTTVDGRRRFQYSVSAVDAQNEDPDEADPVARAVVLRDVTERQTREQRLTVLNRILRHNVRNQLDVVLANAGHVSEEPLRTGIRDSATELVELSDKAREAERIMDTSTGRPERVDLVAVVNDVADEYRSEATDREVTVDSPSEVSILSHRTVVRTLISEVVENAVTHTEEPPARVEITVRASGEQMVAVVVADDGPGIPDHEREVLFEETEAQLKHGHGIGLWLVKWSVTRLGGEISIEANDSEGSVVRVRLPRGETPRRTRR</sequence>
<evidence type="ECO:0000256" key="3">
    <source>
        <dbReference type="ARBA" id="ARBA00012438"/>
    </source>
</evidence>
<dbReference type="GO" id="GO:0005524">
    <property type="term" value="F:ATP binding"/>
    <property type="evidence" value="ECO:0007669"/>
    <property type="project" value="UniProtKB-KW"/>
</dbReference>
<dbReference type="Gene3D" id="3.30.450.20">
    <property type="entry name" value="PAS domain"/>
    <property type="match status" value="1"/>
</dbReference>
<dbReference type="InterPro" id="IPR013767">
    <property type="entry name" value="PAS_fold"/>
</dbReference>
<reference evidence="15 16" key="1">
    <citation type="submission" date="2016-10" db="EMBL/GenBank/DDBJ databases">
        <authorList>
            <person name="de Groot N.N."/>
        </authorList>
    </citation>
    <scope>NUCLEOTIDE SEQUENCE [LARGE SCALE GENOMIC DNA]</scope>
    <source>
        <strain evidence="15 16">CGMCC 1.5337</strain>
    </source>
</reference>
<keyword evidence="7" id="KW-0418">Kinase</keyword>
<feature type="transmembrane region" description="Helical" evidence="12">
    <location>
        <begin position="39"/>
        <end position="63"/>
    </location>
</feature>
<protein>
    <recommendedName>
        <fullName evidence="3">histidine kinase</fullName>
        <ecNumber evidence="3">2.7.13.3</ecNumber>
    </recommendedName>
</protein>
<keyword evidence="6" id="KW-0547">Nucleotide-binding</keyword>
<evidence type="ECO:0000256" key="4">
    <source>
        <dbReference type="ARBA" id="ARBA00022679"/>
    </source>
</evidence>
<dbReference type="InterPro" id="IPR003594">
    <property type="entry name" value="HATPase_dom"/>
</dbReference>
<evidence type="ECO:0000256" key="2">
    <source>
        <dbReference type="ARBA" id="ARBA00004141"/>
    </source>
</evidence>
<dbReference type="PANTHER" id="PTHR42878:SF7">
    <property type="entry name" value="SENSOR HISTIDINE KINASE GLRK"/>
    <property type="match status" value="1"/>
</dbReference>
<dbReference type="PANTHER" id="PTHR42878">
    <property type="entry name" value="TWO-COMPONENT HISTIDINE KINASE"/>
    <property type="match status" value="1"/>
</dbReference>